<feature type="domain" description="CBS" evidence="12">
    <location>
        <begin position="488"/>
        <end position="547"/>
    </location>
</feature>
<dbReference type="InterPro" id="IPR046342">
    <property type="entry name" value="CBS_dom_sf"/>
</dbReference>
<dbReference type="EMBL" id="LAPZ01000002">
    <property type="protein sequence ID" value="OSY88889.1"/>
    <property type="molecule type" value="Genomic_DNA"/>
</dbReference>
<feature type="domain" description="CBS" evidence="12">
    <location>
        <begin position="554"/>
        <end position="610"/>
    </location>
</feature>
<feature type="transmembrane region" description="Helical" evidence="11">
    <location>
        <begin position="45"/>
        <end position="63"/>
    </location>
</feature>
<dbReference type="AlphaFoldDB" id="A0A1Y2PGQ2"/>
<evidence type="ECO:0000256" key="10">
    <source>
        <dbReference type="PROSITE-ProRule" id="PRU00703"/>
    </source>
</evidence>
<evidence type="ECO:0000313" key="13">
    <source>
        <dbReference type="EMBL" id="OSY88889.1"/>
    </source>
</evidence>
<dbReference type="STRING" id="1635173.WH52_04290"/>
<keyword evidence="3 11" id="KW-0812">Transmembrane</keyword>
<evidence type="ECO:0000313" key="14">
    <source>
        <dbReference type="Proteomes" id="UP000194221"/>
    </source>
</evidence>
<evidence type="ECO:0000256" key="11">
    <source>
        <dbReference type="SAM" id="Phobius"/>
    </source>
</evidence>
<evidence type="ECO:0000256" key="3">
    <source>
        <dbReference type="ARBA" id="ARBA00022692"/>
    </source>
</evidence>
<keyword evidence="7" id="KW-0869">Chloride channel</keyword>
<evidence type="ECO:0000259" key="12">
    <source>
        <dbReference type="PROSITE" id="PS51371"/>
    </source>
</evidence>
<dbReference type="InterPro" id="IPR001807">
    <property type="entry name" value="ClC"/>
</dbReference>
<evidence type="ECO:0000256" key="2">
    <source>
        <dbReference type="ARBA" id="ARBA00022448"/>
    </source>
</evidence>
<feature type="transmembrane region" description="Helical" evidence="11">
    <location>
        <begin position="213"/>
        <end position="235"/>
    </location>
</feature>
<feature type="transmembrane region" description="Helical" evidence="11">
    <location>
        <begin position="293"/>
        <end position="311"/>
    </location>
</feature>
<dbReference type="InterPro" id="IPR050368">
    <property type="entry name" value="ClC-type_chloride_channel"/>
</dbReference>
<dbReference type="GO" id="GO:0005254">
    <property type="term" value="F:chloride channel activity"/>
    <property type="evidence" value="ECO:0007669"/>
    <property type="project" value="UniProtKB-KW"/>
</dbReference>
<dbReference type="SUPFAM" id="SSF81340">
    <property type="entry name" value="Clc chloride channel"/>
    <property type="match status" value="1"/>
</dbReference>
<accession>A0A1Y2PGQ2</accession>
<keyword evidence="5" id="KW-0406">Ion transport</keyword>
<dbReference type="GO" id="GO:0034707">
    <property type="term" value="C:chloride channel complex"/>
    <property type="evidence" value="ECO:0007669"/>
    <property type="project" value="UniProtKB-KW"/>
</dbReference>
<dbReference type="SUPFAM" id="SSF54631">
    <property type="entry name" value="CBS-domain pair"/>
    <property type="match status" value="1"/>
</dbReference>
<dbReference type="Pfam" id="PF00571">
    <property type="entry name" value="CBS"/>
    <property type="match status" value="2"/>
</dbReference>
<keyword evidence="10" id="KW-0129">CBS domain</keyword>
<dbReference type="Pfam" id="PF00654">
    <property type="entry name" value="Voltage_CLC"/>
    <property type="match status" value="1"/>
</dbReference>
<feature type="transmembrane region" description="Helical" evidence="11">
    <location>
        <begin position="403"/>
        <end position="426"/>
    </location>
</feature>
<keyword evidence="8" id="KW-0868">Chloride</keyword>
<dbReference type="Gene3D" id="1.10.3080.10">
    <property type="entry name" value="Clc chloride channel"/>
    <property type="match status" value="1"/>
</dbReference>
<dbReference type="Proteomes" id="UP000194221">
    <property type="component" value="Unassembled WGS sequence"/>
</dbReference>
<sequence>MNNIVARNGAIVYFIRKVYRKMPNTKQLFKKLLIWRYKYISERQFVYVLSVLVGFLAGLGTLVLKNFTYFFQNILEGKFVKDIHHLLYFIFPIIGLFIVFYIKNKFIKKEIGHGISTTLHAISKRSGIIERYKMYASLLTAPITVGFGGSAGLQGPAVSTGAALGSGVAQLFHMNTKTRMLLIGCATAGAMSSMFKAPVAAIIFAVEIFSLDLAFASLVPLLLASVSAVITSYFFLGKDVLLGFQLQDEFQITDLLFYVLLGIGTGIASVYFSKIYFAITNFFKRIKKPKHRLIFGGIIIGLLLFLIPPLYGEGYHLINSLLEGNAVEALKDIPYSLNFENTWTVIIFLLIITLFKAIAMTTTFAAGGVGGIFIPTLVMGSALGNVFAKVINQFGGNVSESNFTLIGMTGLMAGVLHAPLTAIFLIAEITGGYELFVPLMLVAAISYALTKYFVSNSIYTIELAKRGELITHDKDKNVMMMMKIDKLIEKNFVAIHPDMTLGEMLREGVAKSSRNLFPVLDDKQRFMGVVLLDDIRPLLFEQEMYDKLTIEVLMKSAPAVIFHNDTTEQVMQKFKESGAWNLPVVKDNKYLGFISKSKLLSVYRKKLIEVTV</sequence>
<keyword evidence="9" id="KW-0407">Ion channel</keyword>
<dbReference type="InterPro" id="IPR000644">
    <property type="entry name" value="CBS_dom"/>
</dbReference>
<reference evidence="13 14" key="1">
    <citation type="submission" date="2015-03" db="EMBL/GenBank/DDBJ databases">
        <title>Genome sequence of Tenacibaculum sp. S2-2, isolated from intestinal microbiota of sea cucumber, Apostichopus japonicas.</title>
        <authorList>
            <person name="Shao Z."/>
            <person name="Wang L."/>
            <person name="Li X."/>
        </authorList>
    </citation>
    <scope>NUCLEOTIDE SEQUENCE [LARGE SCALE GENOMIC DNA]</scope>
    <source>
        <strain evidence="13 14">S2-2</strain>
    </source>
</reference>
<feature type="transmembrane region" description="Helical" evidence="11">
    <location>
        <begin position="343"/>
        <end position="365"/>
    </location>
</feature>
<dbReference type="InterPro" id="IPR014743">
    <property type="entry name" value="Cl-channel_core"/>
</dbReference>
<keyword evidence="2" id="KW-0813">Transport</keyword>
<evidence type="ECO:0000256" key="7">
    <source>
        <dbReference type="ARBA" id="ARBA00023173"/>
    </source>
</evidence>
<evidence type="ECO:0000256" key="4">
    <source>
        <dbReference type="ARBA" id="ARBA00022989"/>
    </source>
</evidence>
<name>A0A1Y2PGQ2_9FLAO</name>
<comment type="caution">
    <text evidence="13">The sequence shown here is derived from an EMBL/GenBank/DDBJ whole genome shotgun (WGS) entry which is preliminary data.</text>
</comment>
<keyword evidence="4 11" id="KW-1133">Transmembrane helix</keyword>
<dbReference type="PANTHER" id="PTHR43427:SF6">
    <property type="entry name" value="CHLORIDE CHANNEL PROTEIN CLC-E"/>
    <property type="match status" value="1"/>
</dbReference>
<comment type="subcellular location">
    <subcellularLocation>
        <location evidence="1">Membrane</location>
        <topology evidence="1">Multi-pass membrane protein</topology>
    </subcellularLocation>
</comment>
<organism evidence="13 14">
    <name type="scientific">Tenacibaculum holothuriorum</name>
    <dbReference type="NCBI Taxonomy" id="1635173"/>
    <lineage>
        <taxon>Bacteria</taxon>
        <taxon>Pseudomonadati</taxon>
        <taxon>Bacteroidota</taxon>
        <taxon>Flavobacteriia</taxon>
        <taxon>Flavobacteriales</taxon>
        <taxon>Flavobacteriaceae</taxon>
        <taxon>Tenacibaculum</taxon>
    </lineage>
</organism>
<dbReference type="PANTHER" id="PTHR43427">
    <property type="entry name" value="CHLORIDE CHANNEL PROTEIN CLC-E"/>
    <property type="match status" value="1"/>
</dbReference>
<evidence type="ECO:0000256" key="6">
    <source>
        <dbReference type="ARBA" id="ARBA00023136"/>
    </source>
</evidence>
<feature type="transmembrane region" description="Helical" evidence="11">
    <location>
        <begin position="372"/>
        <end position="391"/>
    </location>
</feature>
<evidence type="ECO:0000256" key="1">
    <source>
        <dbReference type="ARBA" id="ARBA00004141"/>
    </source>
</evidence>
<feature type="transmembrane region" description="Helical" evidence="11">
    <location>
        <begin position="83"/>
        <end position="102"/>
    </location>
</feature>
<feature type="transmembrane region" description="Helical" evidence="11">
    <location>
        <begin position="181"/>
        <end position="206"/>
    </location>
</feature>
<keyword evidence="14" id="KW-1185">Reference proteome</keyword>
<evidence type="ECO:0000256" key="8">
    <source>
        <dbReference type="ARBA" id="ARBA00023214"/>
    </source>
</evidence>
<protein>
    <submittedName>
        <fullName evidence="13">Chloride channel protein</fullName>
    </submittedName>
</protein>
<dbReference type="CDD" id="cd00400">
    <property type="entry name" value="Voltage_gated_ClC"/>
    <property type="match status" value="1"/>
</dbReference>
<feature type="transmembrane region" description="Helical" evidence="11">
    <location>
        <begin position="134"/>
        <end position="153"/>
    </location>
</feature>
<proteinExistence type="predicted"/>
<dbReference type="Gene3D" id="3.10.580.10">
    <property type="entry name" value="CBS-domain"/>
    <property type="match status" value="1"/>
</dbReference>
<evidence type="ECO:0000256" key="9">
    <source>
        <dbReference type="ARBA" id="ARBA00023303"/>
    </source>
</evidence>
<dbReference type="PRINTS" id="PR00762">
    <property type="entry name" value="CLCHANNEL"/>
</dbReference>
<feature type="transmembrane region" description="Helical" evidence="11">
    <location>
        <begin position="433"/>
        <end position="454"/>
    </location>
</feature>
<evidence type="ECO:0000256" key="5">
    <source>
        <dbReference type="ARBA" id="ARBA00023065"/>
    </source>
</evidence>
<keyword evidence="6 11" id="KW-0472">Membrane</keyword>
<feature type="transmembrane region" description="Helical" evidence="11">
    <location>
        <begin position="255"/>
        <end position="272"/>
    </location>
</feature>
<gene>
    <name evidence="13" type="ORF">WH52_04290</name>
</gene>
<dbReference type="PROSITE" id="PS51371">
    <property type="entry name" value="CBS"/>
    <property type="match status" value="2"/>
</dbReference>
<dbReference type="InParanoid" id="A0A1Y2PGQ2"/>